<feature type="region of interest" description="Disordered" evidence="1">
    <location>
        <begin position="504"/>
        <end position="545"/>
    </location>
</feature>
<evidence type="ECO:0000256" key="1">
    <source>
        <dbReference type="SAM" id="MobiDB-lite"/>
    </source>
</evidence>
<keyword evidence="4" id="KW-1185">Reference proteome</keyword>
<organism evidence="3 4">
    <name type="scientific">Eragrostis curvula</name>
    <name type="common">weeping love grass</name>
    <dbReference type="NCBI Taxonomy" id="38414"/>
    <lineage>
        <taxon>Eukaryota</taxon>
        <taxon>Viridiplantae</taxon>
        <taxon>Streptophyta</taxon>
        <taxon>Embryophyta</taxon>
        <taxon>Tracheophyta</taxon>
        <taxon>Spermatophyta</taxon>
        <taxon>Magnoliopsida</taxon>
        <taxon>Liliopsida</taxon>
        <taxon>Poales</taxon>
        <taxon>Poaceae</taxon>
        <taxon>PACMAD clade</taxon>
        <taxon>Chloridoideae</taxon>
        <taxon>Eragrostideae</taxon>
        <taxon>Eragrostidinae</taxon>
        <taxon>Eragrostis</taxon>
    </lineage>
</organism>
<sequence length="649" mass="73425">MATASRPPPAGHRGQPSLAGCGPLASDSLVEVRVDGDGFYGTWYQAKIVGISPAQDLGCSASYEVTYDDIHGKYPVPLKATVAPTHIRPRPPALPSSAPALCLYEIVEAFHNNGWWSGIVFPPKDPTSASITVAFPVARVAISFKTDQVRPRREYVGGEWIRSEAVIQPKCRVKVYSAGDKIEVEKYRDVYGSSWFPATVTKVVDLLSYVVEYFVGELKVLEYLHYSFIRPAVELMARSRRFSVGTRVEMCYEGAWSLGFLSGIVRKSGYEIEYEVRVDGGEVVLIKEDQLNPHPIKNPEDPRLQDFKSEHAALIVHMHQPSDQPRQKRPRTLNTQSESDDNMHMCQPMQERPNEETTSQKRNSRSKKYRPKVIQEEMKDKVQQTLDLSSAEKCSVHNSDRRTRTVPRASVRRSLQFEDKELGLFDSMWSTNLVDESDAFQRYANSFIEHTRLVQVNLRHNRRSSLAEPNFQEHESLFLTPERILEPREEDERTLKSGLISYNRVPDAAVPKSKPKKKQTTGKKNAKKSKPKKEPTTSKKNAKSTDWDILRRQVVERSRDSVDWEAVRCADVQKIATAIQERGMSNVLATRIKNKPVARMVGWAAPNLGFFVAENAKTPTTNKKMNLLALIEVQEGEISAEDTSKKILL</sequence>
<dbReference type="AlphaFoldDB" id="A0A5J9SVA3"/>
<feature type="compositionally biased region" description="Basic residues" evidence="1">
    <location>
        <begin position="362"/>
        <end position="371"/>
    </location>
</feature>
<comment type="caution">
    <text evidence="3">The sequence shown here is derived from an EMBL/GenBank/DDBJ whole genome shotgun (WGS) entry which is preliminary data.</text>
</comment>
<protein>
    <recommendedName>
        <fullName evidence="2">Agenet domain-containing protein</fullName>
    </recommendedName>
</protein>
<evidence type="ECO:0000259" key="2">
    <source>
        <dbReference type="SMART" id="SM00743"/>
    </source>
</evidence>
<accession>A0A5J9SVA3</accession>
<dbReference type="Pfam" id="PF05641">
    <property type="entry name" value="Agenet"/>
    <property type="match status" value="2"/>
</dbReference>
<proteinExistence type="predicted"/>
<dbReference type="PANTHER" id="PTHR31917:SF74">
    <property type="entry name" value="EXPRESSED PROTEIN"/>
    <property type="match status" value="1"/>
</dbReference>
<dbReference type="SMART" id="SM00743">
    <property type="entry name" value="Agenet"/>
    <property type="match status" value="3"/>
</dbReference>
<feature type="non-terminal residue" evidence="3">
    <location>
        <position position="1"/>
    </location>
</feature>
<dbReference type="EMBL" id="RWGY01000258">
    <property type="protein sequence ID" value="TVU02920.1"/>
    <property type="molecule type" value="Genomic_DNA"/>
</dbReference>
<dbReference type="OrthoDB" id="938602at2759"/>
<feature type="domain" description="Agenet" evidence="2">
    <location>
        <begin position="174"/>
        <end position="237"/>
    </location>
</feature>
<gene>
    <name evidence="3" type="ORF">EJB05_51560</name>
</gene>
<dbReference type="PANTHER" id="PTHR31917">
    <property type="entry name" value="AGENET DOMAIN-CONTAINING PROTEIN-RELATED"/>
    <property type="match status" value="1"/>
</dbReference>
<dbReference type="Proteomes" id="UP000324897">
    <property type="component" value="Unassembled WGS sequence"/>
</dbReference>
<feature type="domain" description="Agenet" evidence="2">
    <location>
        <begin position="240"/>
        <end position="299"/>
    </location>
</feature>
<feature type="region of interest" description="Disordered" evidence="1">
    <location>
        <begin position="318"/>
        <end position="374"/>
    </location>
</feature>
<dbReference type="InterPro" id="IPR014002">
    <property type="entry name" value="Agenet_dom_plant"/>
</dbReference>
<name>A0A5J9SVA3_9POAL</name>
<reference evidence="3 4" key="1">
    <citation type="journal article" date="2019" name="Sci. Rep.">
        <title>A high-quality genome of Eragrostis curvula grass provides insights into Poaceae evolution and supports new strategies to enhance forage quality.</title>
        <authorList>
            <person name="Carballo J."/>
            <person name="Santos B.A.C.M."/>
            <person name="Zappacosta D."/>
            <person name="Garbus I."/>
            <person name="Selva J.P."/>
            <person name="Gallo C.A."/>
            <person name="Diaz A."/>
            <person name="Albertini E."/>
            <person name="Caccamo M."/>
            <person name="Echenique V."/>
        </authorList>
    </citation>
    <scope>NUCLEOTIDE SEQUENCE [LARGE SCALE GENOMIC DNA]</scope>
    <source>
        <strain evidence="4">cv. Victoria</strain>
        <tissue evidence="3">Leaf</tissue>
    </source>
</reference>
<feature type="domain" description="Agenet" evidence="2">
    <location>
        <begin position="99"/>
        <end position="157"/>
    </location>
</feature>
<dbReference type="InterPro" id="IPR008395">
    <property type="entry name" value="Agenet-like_dom"/>
</dbReference>
<dbReference type="Gramene" id="TVU02920">
    <property type="protein sequence ID" value="TVU02920"/>
    <property type="gene ID" value="EJB05_51560"/>
</dbReference>
<evidence type="ECO:0000313" key="3">
    <source>
        <dbReference type="EMBL" id="TVU02920.1"/>
    </source>
</evidence>
<evidence type="ECO:0000313" key="4">
    <source>
        <dbReference type="Proteomes" id="UP000324897"/>
    </source>
</evidence>
<feature type="compositionally biased region" description="Basic and acidic residues" evidence="1">
    <location>
        <begin position="532"/>
        <end position="545"/>
    </location>
</feature>
<feature type="compositionally biased region" description="Basic residues" evidence="1">
    <location>
        <begin position="513"/>
        <end position="531"/>
    </location>
</feature>